<name>A0AA96JRI7_9BACT</name>
<sequence length="217" mass="23479">MLPSKHLVAMVSCAVILVTAFYGESTAKGGDSKPQSSQWAWLGENGGTYWYVPSEYLKAYTWDTDDPSNPNTTVPIDDQTVWHIEKFDDGFFFGPVVVKFEGQPPLCQYMIGSVTPGPPSTPGQPGGRVEISFNGITELPGPKSPTITTGTGELVKQRGSWTFLMQMASGTQSTQVAHWADMQQCIAGADQPCWVDVLPGKGVDKTIQELLADCDAI</sequence>
<protein>
    <submittedName>
        <fullName evidence="1">Uncharacterized protein</fullName>
    </submittedName>
</protein>
<keyword evidence="2" id="KW-1185">Reference proteome</keyword>
<reference evidence="1 2" key="1">
    <citation type="submission" date="2023-01" db="EMBL/GenBank/DDBJ databases">
        <title>Cultivation and genomic characterization of new, ubiquitous marine nitrite-oxidizing bacteria from the Nitrospirales.</title>
        <authorList>
            <person name="Mueller A.J."/>
            <person name="Daebeler A."/>
            <person name="Herbold C.W."/>
            <person name="Kirkegaard R.H."/>
            <person name="Daims H."/>
        </authorList>
    </citation>
    <scope>NUCLEOTIDE SEQUENCE [LARGE SCALE GENOMIC DNA]</scope>
    <source>
        <strain evidence="1 2">VA</strain>
    </source>
</reference>
<dbReference type="RefSeq" id="WP_312641272.1">
    <property type="nucleotide sequence ID" value="NZ_CP116967.1"/>
</dbReference>
<evidence type="ECO:0000313" key="1">
    <source>
        <dbReference type="EMBL" id="WNM57133.1"/>
    </source>
</evidence>
<accession>A0AA96JRI7</accession>
<dbReference type="KEGG" id="nall:PP769_14275"/>
<evidence type="ECO:0000313" key="2">
    <source>
        <dbReference type="Proteomes" id="UP001302719"/>
    </source>
</evidence>
<dbReference type="EMBL" id="CP116967">
    <property type="protein sequence ID" value="WNM57133.1"/>
    <property type="molecule type" value="Genomic_DNA"/>
</dbReference>
<proteinExistence type="predicted"/>
<gene>
    <name evidence="1" type="ORF">PP769_14275</name>
</gene>
<dbReference type="AlphaFoldDB" id="A0AA96JRI7"/>
<organism evidence="1 2">
    <name type="scientific">Candidatus Nitrospira allomarina</name>
    <dbReference type="NCBI Taxonomy" id="3020900"/>
    <lineage>
        <taxon>Bacteria</taxon>
        <taxon>Pseudomonadati</taxon>
        <taxon>Nitrospirota</taxon>
        <taxon>Nitrospiria</taxon>
        <taxon>Nitrospirales</taxon>
        <taxon>Nitrospiraceae</taxon>
        <taxon>Nitrospira</taxon>
    </lineage>
</organism>
<dbReference type="Proteomes" id="UP001302719">
    <property type="component" value="Chromosome"/>
</dbReference>